<evidence type="ECO:0000313" key="2">
    <source>
        <dbReference type="Proteomes" id="UP000037854"/>
    </source>
</evidence>
<accession>A0ABR5MKC7</accession>
<sequence>MHIIPANEASDVMLEDFFKRNENLDRNSLVEKGFVVKINSKIEGCFILDEMDEKDAYWLKQLYITRTEANKLPVLLESILTIAKSLKAKSVYVHSHQPVVDILLEALQFHPQKDASFVDKYPLKKGSWWTYNVS</sequence>
<reference evidence="1 2" key="1">
    <citation type="submission" date="2015-07" db="EMBL/GenBank/DDBJ databases">
        <title>High-quality draft genome sequence of Oceanobacillus caeni HM6, a bacillus isolated from a human feces.</title>
        <authorList>
            <person name="Kumar J."/>
            <person name="Verma M.K."/>
            <person name="Pandey R."/>
            <person name="Bhambi M."/>
            <person name="Chauhan N."/>
        </authorList>
    </citation>
    <scope>NUCLEOTIDE SEQUENCE [LARGE SCALE GENOMIC DNA]</scope>
    <source>
        <strain evidence="1 2">HM6</strain>
    </source>
</reference>
<name>A0ABR5MKC7_9BACI</name>
<protein>
    <recommendedName>
        <fullName evidence="3">N-acetyltransferase domain-containing protein</fullName>
    </recommendedName>
</protein>
<comment type="caution">
    <text evidence="1">The sequence shown here is derived from an EMBL/GenBank/DDBJ whole genome shotgun (WGS) entry which is preliminary data.</text>
</comment>
<dbReference type="EMBL" id="LGTK01000017">
    <property type="protein sequence ID" value="KPH76193.1"/>
    <property type="molecule type" value="Genomic_DNA"/>
</dbReference>
<evidence type="ECO:0000313" key="1">
    <source>
        <dbReference type="EMBL" id="KPH76193.1"/>
    </source>
</evidence>
<organism evidence="1 2">
    <name type="scientific">Oceanobacillus caeni</name>
    <dbReference type="NCBI Taxonomy" id="405946"/>
    <lineage>
        <taxon>Bacteria</taxon>
        <taxon>Bacillati</taxon>
        <taxon>Bacillota</taxon>
        <taxon>Bacilli</taxon>
        <taxon>Bacillales</taxon>
        <taxon>Bacillaceae</taxon>
        <taxon>Oceanobacillus</taxon>
    </lineage>
</organism>
<proteinExistence type="predicted"/>
<keyword evidence="2" id="KW-1185">Reference proteome</keyword>
<dbReference type="RefSeq" id="WP_047186704.1">
    <property type="nucleotide sequence ID" value="NZ_LGTK01000017.1"/>
</dbReference>
<gene>
    <name evidence="1" type="ORF">AFL42_06885</name>
</gene>
<dbReference type="Proteomes" id="UP000037854">
    <property type="component" value="Unassembled WGS sequence"/>
</dbReference>
<evidence type="ECO:0008006" key="3">
    <source>
        <dbReference type="Google" id="ProtNLM"/>
    </source>
</evidence>